<dbReference type="SUPFAM" id="SSF56436">
    <property type="entry name" value="C-type lectin-like"/>
    <property type="match status" value="1"/>
</dbReference>
<dbReference type="PROSITE" id="PS50041">
    <property type="entry name" value="C_TYPE_LECTIN_2"/>
    <property type="match status" value="1"/>
</dbReference>
<evidence type="ECO:0000313" key="5">
    <source>
        <dbReference type="Proteomes" id="UP000095544"/>
    </source>
</evidence>
<dbReference type="EMBL" id="CYZU01000037">
    <property type="protein sequence ID" value="CUO82549.1"/>
    <property type="molecule type" value="Genomic_DNA"/>
</dbReference>
<keyword evidence="2" id="KW-1133">Transmembrane helix</keyword>
<feature type="region of interest" description="Disordered" evidence="1">
    <location>
        <begin position="34"/>
        <end position="117"/>
    </location>
</feature>
<dbReference type="RefSeq" id="WP_055154402.1">
    <property type="nucleotide sequence ID" value="NZ_CYZU01000037.1"/>
</dbReference>
<reference evidence="4 5" key="1">
    <citation type="submission" date="2015-09" db="EMBL/GenBank/DDBJ databases">
        <authorList>
            <consortium name="Pathogen Informatics"/>
        </authorList>
    </citation>
    <scope>NUCLEOTIDE SEQUENCE [LARGE SCALE GENOMIC DNA]</scope>
    <source>
        <strain evidence="4 5">2789STDY5834876</strain>
    </source>
</reference>
<dbReference type="InterPro" id="IPR016186">
    <property type="entry name" value="C-type_lectin-like/link_sf"/>
</dbReference>
<dbReference type="STRING" id="39482.ERS852491_03423"/>
<protein>
    <recommendedName>
        <fullName evidence="3">C-type lectin domain-containing protein</fullName>
    </recommendedName>
</protein>
<dbReference type="Pfam" id="PF00059">
    <property type="entry name" value="Lectin_C"/>
    <property type="match status" value="1"/>
</dbReference>
<dbReference type="CDD" id="cd00037">
    <property type="entry name" value="CLECT"/>
    <property type="match status" value="1"/>
</dbReference>
<sequence>MKKPRRNGKILAIVIIGVIVVFAAGIGLGIVTRKKVQDSQKVTSNDAAGKEEQDKNSAAQKGDAVNTDKDNGTKDPANNNTGDNAGDHAGEGTDSSKDNSQDGNAADQNASTYDASAPADDTAIHRYEYIKSDCTWTEAFQDCLNRGGYLARINSSEEYEYIRKEISKAGMTNIFFRIGGRRDGNSEDYYWVNENNKLFGEKLNSEDSWCSDEWKSGEPSFQDGSLEEQYMDLFFFDGEKRFVWNDVPDDMLAAESSYSGFLGYICEYE</sequence>
<feature type="compositionally biased region" description="Basic and acidic residues" evidence="1">
    <location>
        <begin position="85"/>
        <end position="100"/>
    </location>
</feature>
<proteinExistence type="predicted"/>
<evidence type="ECO:0000313" key="4">
    <source>
        <dbReference type="EMBL" id="CUO82549.1"/>
    </source>
</evidence>
<feature type="transmembrane region" description="Helical" evidence="2">
    <location>
        <begin position="12"/>
        <end position="31"/>
    </location>
</feature>
<dbReference type="InterPro" id="IPR001304">
    <property type="entry name" value="C-type_lectin-like"/>
</dbReference>
<dbReference type="OrthoDB" id="2036155at2"/>
<accession>A0A174IC76</accession>
<name>A0A174IC76_9FIRM</name>
<feature type="domain" description="C-type lectin" evidence="3">
    <location>
        <begin position="127"/>
        <end position="246"/>
    </location>
</feature>
<evidence type="ECO:0000259" key="3">
    <source>
        <dbReference type="PROSITE" id="PS50041"/>
    </source>
</evidence>
<keyword evidence="2" id="KW-0472">Membrane</keyword>
<dbReference type="Gene3D" id="3.10.100.10">
    <property type="entry name" value="Mannose-Binding Protein A, subunit A"/>
    <property type="match status" value="1"/>
</dbReference>
<dbReference type="AlphaFoldDB" id="A0A174IC76"/>
<evidence type="ECO:0000256" key="2">
    <source>
        <dbReference type="SAM" id="Phobius"/>
    </source>
</evidence>
<organism evidence="4 5">
    <name type="scientific">Faecalicatena contorta</name>
    <dbReference type="NCBI Taxonomy" id="39482"/>
    <lineage>
        <taxon>Bacteria</taxon>
        <taxon>Bacillati</taxon>
        <taxon>Bacillota</taxon>
        <taxon>Clostridia</taxon>
        <taxon>Lachnospirales</taxon>
        <taxon>Lachnospiraceae</taxon>
        <taxon>Faecalicatena</taxon>
    </lineage>
</organism>
<feature type="compositionally biased region" description="Polar residues" evidence="1">
    <location>
        <begin position="101"/>
        <end position="114"/>
    </location>
</feature>
<evidence type="ECO:0000256" key="1">
    <source>
        <dbReference type="SAM" id="MobiDB-lite"/>
    </source>
</evidence>
<keyword evidence="2" id="KW-0812">Transmembrane</keyword>
<dbReference type="InterPro" id="IPR016187">
    <property type="entry name" value="CTDL_fold"/>
</dbReference>
<gene>
    <name evidence="4" type="ORF">ERS852491_03423</name>
</gene>
<dbReference type="Proteomes" id="UP000095544">
    <property type="component" value="Unassembled WGS sequence"/>
</dbReference>